<dbReference type="RefSeq" id="WP_059757383.1">
    <property type="nucleotide sequence ID" value="NZ_LDUG01000036.1"/>
</dbReference>
<dbReference type="AlphaFoldDB" id="A0A119CUV9"/>
<dbReference type="EMBL" id="LDUG01000036">
    <property type="protein sequence ID" value="KVW94289.1"/>
    <property type="molecule type" value="Genomic_DNA"/>
</dbReference>
<protein>
    <submittedName>
        <fullName evidence="1">Addiction module protein</fullName>
    </submittedName>
</protein>
<organism evidence="1 2">
    <name type="scientific">Thiobacillus denitrificans</name>
    <dbReference type="NCBI Taxonomy" id="36861"/>
    <lineage>
        <taxon>Bacteria</taxon>
        <taxon>Pseudomonadati</taxon>
        <taxon>Pseudomonadota</taxon>
        <taxon>Betaproteobacteria</taxon>
        <taxon>Nitrosomonadales</taxon>
        <taxon>Thiobacillaceae</taxon>
        <taxon>Thiobacillus</taxon>
    </lineage>
</organism>
<sequence>MKTVELIDEVASLPIEERARLVDTLLRSLNTPESAVDSAWMEVAQHRLDELRAGRVESAPGEAVFERIRQRYEK</sequence>
<dbReference type="InterPro" id="IPR013406">
    <property type="entry name" value="CHP02574_addiction_mod"/>
</dbReference>
<proteinExistence type="predicted"/>
<evidence type="ECO:0000313" key="1">
    <source>
        <dbReference type="EMBL" id="KVW94289.1"/>
    </source>
</evidence>
<reference evidence="1 2" key="1">
    <citation type="journal article" date="2015" name="Appl. Environ. Microbiol.">
        <title>Aerobic and Anaerobic Thiosulfate Oxidation by a Cold-Adapted, Subglacial Chemoautotroph.</title>
        <authorList>
            <person name="Harrold Z.R."/>
            <person name="Skidmore M.L."/>
            <person name="Hamilton T.L."/>
            <person name="Desch L."/>
            <person name="Amada K."/>
            <person name="van Gelder W."/>
            <person name="Glover K."/>
            <person name="Roden E.E."/>
            <person name="Boyd E.S."/>
        </authorList>
    </citation>
    <scope>NUCLEOTIDE SEQUENCE [LARGE SCALE GENOMIC DNA]</scope>
    <source>
        <strain evidence="1 2">RG</strain>
    </source>
</reference>
<comment type="caution">
    <text evidence="1">The sequence shown here is derived from an EMBL/GenBank/DDBJ whole genome shotgun (WGS) entry which is preliminary data.</text>
</comment>
<accession>A0A119CUV9</accession>
<name>A0A119CUV9_THIDE</name>
<keyword evidence="2" id="KW-1185">Reference proteome</keyword>
<gene>
    <name evidence="1" type="ORF">ABW22_12945</name>
</gene>
<dbReference type="Pfam" id="PF09720">
    <property type="entry name" value="Unstab_antitox"/>
    <property type="match status" value="1"/>
</dbReference>
<dbReference type="Proteomes" id="UP000064243">
    <property type="component" value="Unassembled WGS sequence"/>
</dbReference>
<dbReference type="PATRIC" id="fig|36861.3.peg.2376"/>
<dbReference type="OrthoDB" id="8549727at2"/>
<evidence type="ECO:0000313" key="2">
    <source>
        <dbReference type="Proteomes" id="UP000064243"/>
    </source>
</evidence>
<dbReference type="NCBIfam" id="TIGR02574">
    <property type="entry name" value="stabl_TIGR02574"/>
    <property type="match status" value="1"/>
</dbReference>